<keyword evidence="4" id="KW-0206">Cytoskeleton</keyword>
<evidence type="ECO:0000256" key="6">
    <source>
        <dbReference type="PROSITE-ProRule" id="PRU00706"/>
    </source>
</evidence>
<keyword evidence="3" id="KW-0963">Cytoplasm</keyword>
<dbReference type="Pfam" id="PF25364">
    <property type="entry name" value="PH_NDK7_N"/>
    <property type="match status" value="1"/>
</dbReference>
<dbReference type="Proteomes" id="UP000006671">
    <property type="component" value="Unassembled WGS sequence"/>
</dbReference>
<dbReference type="VEuPathDB" id="AmoebaDB:NAEGRDRAFT_33146"/>
<accession>D2VDJ9</accession>
<evidence type="ECO:0000256" key="3">
    <source>
        <dbReference type="ARBA" id="ARBA00022490"/>
    </source>
</evidence>
<comment type="subcellular location">
    <subcellularLocation>
        <location evidence="1">Cell projection</location>
        <location evidence="1">Cilium</location>
    </subcellularLocation>
    <subcellularLocation>
        <location evidence="2">Cytoplasm</location>
        <location evidence="2">Cytoskeleton</location>
    </subcellularLocation>
</comment>
<dbReference type="InterPro" id="IPR037993">
    <property type="entry name" value="NDPk7B"/>
</dbReference>
<dbReference type="PROSITE" id="PS51336">
    <property type="entry name" value="DM10"/>
    <property type="match status" value="1"/>
</dbReference>
<dbReference type="InterPro" id="IPR057579">
    <property type="entry name" value="DM10_NDK7"/>
</dbReference>
<organism evidence="9">
    <name type="scientific">Naegleria gruberi</name>
    <name type="common">Amoeba</name>
    <dbReference type="NCBI Taxonomy" id="5762"/>
    <lineage>
        <taxon>Eukaryota</taxon>
        <taxon>Discoba</taxon>
        <taxon>Heterolobosea</taxon>
        <taxon>Tetramitia</taxon>
        <taxon>Eutetramitia</taxon>
        <taxon>Vahlkampfiidae</taxon>
        <taxon>Naegleria</taxon>
    </lineage>
</organism>
<dbReference type="InterPro" id="IPR034907">
    <property type="entry name" value="NDK-like_dom"/>
</dbReference>
<feature type="non-terminal residue" evidence="8">
    <location>
        <position position="1"/>
    </location>
</feature>
<gene>
    <name evidence="8" type="ORF">NAEGRDRAFT_33146</name>
</gene>
<dbReference type="InParanoid" id="D2VDJ9"/>
<dbReference type="AlphaFoldDB" id="D2VDJ9"/>
<comment type="similarity">
    <text evidence="6">Belongs to the NDK family.</text>
</comment>
<evidence type="ECO:0000313" key="9">
    <source>
        <dbReference type="Proteomes" id="UP000006671"/>
    </source>
</evidence>
<evidence type="ECO:0000256" key="1">
    <source>
        <dbReference type="ARBA" id="ARBA00004138"/>
    </source>
</evidence>
<dbReference type="OrthoDB" id="270127at2759"/>
<dbReference type="Pfam" id="PF00334">
    <property type="entry name" value="NDK"/>
    <property type="match status" value="2"/>
</dbReference>
<evidence type="ECO:0000256" key="4">
    <source>
        <dbReference type="ARBA" id="ARBA00023212"/>
    </source>
</evidence>
<dbReference type="InterPro" id="IPR006602">
    <property type="entry name" value="DM10_dom"/>
</dbReference>
<proteinExistence type="inferred from homology"/>
<keyword evidence="5" id="KW-0966">Cell projection</keyword>
<dbReference type="OMA" id="VCMCLEI"/>
<dbReference type="SUPFAM" id="SSF54919">
    <property type="entry name" value="Nucleoside diphosphate kinase, NDK"/>
    <property type="match status" value="2"/>
</dbReference>
<evidence type="ECO:0000256" key="5">
    <source>
        <dbReference type="ARBA" id="ARBA00023273"/>
    </source>
</evidence>
<dbReference type="PANTHER" id="PTHR43109:SF2">
    <property type="entry name" value="NUCLEOSIDE DIPHOSPHATE KINASE 7"/>
    <property type="match status" value="1"/>
</dbReference>
<dbReference type="eggNOG" id="KOG0888">
    <property type="taxonomic scope" value="Eukaryota"/>
</dbReference>
<dbReference type="SMART" id="SM00562">
    <property type="entry name" value="NDK"/>
    <property type="match status" value="2"/>
</dbReference>
<dbReference type="EMBL" id="GG738864">
    <property type="protein sequence ID" value="EFC45153.1"/>
    <property type="molecule type" value="Genomic_DNA"/>
</dbReference>
<name>D2VDJ9_NAEGR</name>
<comment type="caution">
    <text evidence="6">Lacks conserved residue(s) required for the propagation of feature annotation.</text>
</comment>
<dbReference type="PANTHER" id="PTHR43109">
    <property type="entry name" value="NUCLEOSIDE DIPHOSPHATE KINASE 7"/>
    <property type="match status" value="1"/>
</dbReference>
<dbReference type="SMART" id="SM00676">
    <property type="entry name" value="DM10"/>
    <property type="match status" value="1"/>
</dbReference>
<feature type="domain" description="DM10" evidence="7">
    <location>
        <begin position="1"/>
        <end position="87"/>
    </location>
</feature>
<dbReference type="FunFam" id="3.30.70.141:FF:000004">
    <property type="entry name" value="Nucleoside diphosphate kinase 7"/>
    <property type="match status" value="1"/>
</dbReference>
<dbReference type="Gene3D" id="3.30.70.141">
    <property type="entry name" value="Nucleoside diphosphate kinase-like domain"/>
    <property type="match status" value="2"/>
</dbReference>
<dbReference type="CDD" id="cd04412">
    <property type="entry name" value="NDPk7B"/>
    <property type="match status" value="1"/>
</dbReference>
<dbReference type="STRING" id="5762.D2VDJ9"/>
<protein>
    <recommendedName>
        <fullName evidence="7">DM10 domain-containing protein</fullName>
    </recommendedName>
</protein>
<evidence type="ECO:0000256" key="2">
    <source>
        <dbReference type="ARBA" id="ARBA00004245"/>
    </source>
</evidence>
<dbReference type="InterPro" id="IPR036850">
    <property type="entry name" value="NDK-like_dom_sf"/>
</dbReference>
<dbReference type="RefSeq" id="XP_002677897.1">
    <property type="nucleotide sequence ID" value="XM_002677851.1"/>
</dbReference>
<keyword evidence="9" id="KW-1185">Reference proteome</keyword>
<evidence type="ECO:0000313" key="8">
    <source>
        <dbReference type="EMBL" id="EFC45153.1"/>
    </source>
</evidence>
<reference evidence="8 9" key="1">
    <citation type="journal article" date="2010" name="Cell">
        <title>The genome of Naegleria gruberi illuminates early eukaryotic versatility.</title>
        <authorList>
            <person name="Fritz-Laylin L.K."/>
            <person name="Prochnik S.E."/>
            <person name="Ginger M.L."/>
            <person name="Dacks J.B."/>
            <person name="Carpenter M.L."/>
            <person name="Field M.C."/>
            <person name="Kuo A."/>
            <person name="Paredez A."/>
            <person name="Chapman J."/>
            <person name="Pham J."/>
            <person name="Shu S."/>
            <person name="Neupane R."/>
            <person name="Cipriano M."/>
            <person name="Mancuso J."/>
            <person name="Tu H."/>
            <person name="Salamov A."/>
            <person name="Lindquist E."/>
            <person name="Shapiro H."/>
            <person name="Lucas S."/>
            <person name="Grigoriev I.V."/>
            <person name="Cande W.Z."/>
            <person name="Fulton C."/>
            <person name="Rokhsar D.S."/>
            <person name="Dawson S.C."/>
        </authorList>
    </citation>
    <scope>NUCLEOTIDE SEQUENCE [LARGE SCALE GENOMIC DNA]</scope>
    <source>
        <strain evidence="8 9">NEG-M</strain>
    </source>
</reference>
<sequence length="332" mass="37691">ERYAFLVSYYDSLAGFDREYQLLYYTFDETIEMYDCKTKRVFLKRCTYPEVTLKSLYKGAIVTINSRQLKVVEYSDEFTRKNFGDKKKRTLAMIKPDGVVNMGEIIDRICREGFQISKMKMTELTTDLAQTFYSVHKGKSFYDTLVAYMTSGPITHNAVHGSDSDENATIESTFFFGGQEQIPTTATFQNCSLALLLPHIVSDRMAIGKILIEIQKSGLDITAMEVFSIGKTDASDFYEVYRGVSPDFQKMVLNLCSGPIIALEVSTKEPNDVVTYLRNVCGPSDPELAKVLRPDTIRAKFGVDKVRNAIHCTDLEDDGVLEVEFFFNLMQK</sequence>
<evidence type="ECO:0000259" key="7">
    <source>
        <dbReference type="PROSITE" id="PS51336"/>
    </source>
</evidence>
<dbReference type="PROSITE" id="PS51374">
    <property type="entry name" value="NDPK_LIKE"/>
    <property type="match status" value="1"/>
</dbReference>
<dbReference type="GO" id="GO:0005879">
    <property type="term" value="C:axonemal microtubule"/>
    <property type="evidence" value="ECO:0007669"/>
    <property type="project" value="TreeGrafter"/>
</dbReference>
<dbReference type="GeneID" id="8849025"/>
<dbReference type="SMR" id="D2VDJ9"/>
<dbReference type="KEGG" id="ngr:NAEGRDRAFT_33146"/>